<keyword evidence="3" id="KW-0804">Transcription</keyword>
<accession>A0A917MHM7</accession>
<dbReference type="RefSeq" id="WP_188517414.1">
    <property type="nucleotide sequence ID" value="NZ_BMES01000001.1"/>
</dbReference>
<feature type="domain" description="Response regulatory" evidence="5">
    <location>
        <begin position="11"/>
        <end position="127"/>
    </location>
</feature>
<keyword evidence="2" id="KW-0805">Transcription regulation</keyword>
<keyword evidence="7" id="KW-1185">Reference proteome</keyword>
<dbReference type="PROSITE" id="PS50110">
    <property type="entry name" value="RESPONSE_REGULATORY"/>
    <property type="match status" value="1"/>
</dbReference>
<name>A0A917MHM7_9HYPH</name>
<organism evidence="6 7">
    <name type="scientific">Alsobacter metallidurans</name>
    <dbReference type="NCBI Taxonomy" id="340221"/>
    <lineage>
        <taxon>Bacteria</taxon>
        <taxon>Pseudomonadati</taxon>
        <taxon>Pseudomonadota</taxon>
        <taxon>Alphaproteobacteria</taxon>
        <taxon>Hyphomicrobiales</taxon>
        <taxon>Alsobacteraceae</taxon>
        <taxon>Alsobacter</taxon>
    </lineage>
</organism>
<dbReference type="AlphaFoldDB" id="A0A917MHM7"/>
<dbReference type="EMBL" id="BMES01000001">
    <property type="protein sequence ID" value="GGH17732.1"/>
    <property type="molecule type" value="Genomic_DNA"/>
</dbReference>
<gene>
    <name evidence="6" type="ORF">GCM10007036_19410</name>
</gene>
<comment type="caution">
    <text evidence="6">The sequence shown here is derived from an EMBL/GenBank/DDBJ whole genome shotgun (WGS) entry which is preliminary data.</text>
</comment>
<evidence type="ECO:0000313" key="7">
    <source>
        <dbReference type="Proteomes" id="UP000603912"/>
    </source>
</evidence>
<dbReference type="PANTHER" id="PTHR44591:SF3">
    <property type="entry name" value="RESPONSE REGULATORY DOMAIN-CONTAINING PROTEIN"/>
    <property type="match status" value="1"/>
</dbReference>
<evidence type="ECO:0000256" key="2">
    <source>
        <dbReference type="ARBA" id="ARBA00023015"/>
    </source>
</evidence>
<sequence length="149" mass="16410">MIGAPKLPDMLVLVAESSEFTRRIVRDTLRIAGVKRFVDATDGPSAIKLTLRSNPDLLIVSDDLLHVSGVEVARALRRVPNFQAPILLMTGQPSPELIDNALDVGIRDMVSKPLTHSALWGRVETIVKSGRIDLGRGEAPLMKELLRRR</sequence>
<reference evidence="6" key="2">
    <citation type="submission" date="2020-09" db="EMBL/GenBank/DDBJ databases">
        <authorList>
            <person name="Sun Q."/>
            <person name="Zhou Y."/>
        </authorList>
    </citation>
    <scope>NUCLEOTIDE SEQUENCE</scope>
    <source>
        <strain evidence="6">CGMCC 1.12214</strain>
    </source>
</reference>
<evidence type="ECO:0000256" key="1">
    <source>
        <dbReference type="ARBA" id="ARBA00022553"/>
    </source>
</evidence>
<dbReference type="InterPro" id="IPR050595">
    <property type="entry name" value="Bact_response_regulator"/>
</dbReference>
<evidence type="ECO:0000256" key="4">
    <source>
        <dbReference type="PROSITE-ProRule" id="PRU00169"/>
    </source>
</evidence>
<keyword evidence="1" id="KW-0597">Phosphoprotein</keyword>
<dbReference type="GO" id="GO:0000160">
    <property type="term" value="P:phosphorelay signal transduction system"/>
    <property type="evidence" value="ECO:0007669"/>
    <property type="project" value="InterPro"/>
</dbReference>
<evidence type="ECO:0000313" key="6">
    <source>
        <dbReference type="EMBL" id="GGH17732.1"/>
    </source>
</evidence>
<dbReference type="Pfam" id="PF00072">
    <property type="entry name" value="Response_reg"/>
    <property type="match status" value="1"/>
</dbReference>
<protein>
    <recommendedName>
        <fullName evidence="5">Response regulatory domain-containing protein</fullName>
    </recommendedName>
</protein>
<dbReference type="SUPFAM" id="SSF52172">
    <property type="entry name" value="CheY-like"/>
    <property type="match status" value="1"/>
</dbReference>
<dbReference type="Gene3D" id="3.40.50.2300">
    <property type="match status" value="1"/>
</dbReference>
<comment type="caution">
    <text evidence="4">Lacks conserved residue(s) required for the propagation of feature annotation.</text>
</comment>
<evidence type="ECO:0000259" key="5">
    <source>
        <dbReference type="PROSITE" id="PS50110"/>
    </source>
</evidence>
<dbReference type="InterPro" id="IPR001789">
    <property type="entry name" value="Sig_transdc_resp-reg_receiver"/>
</dbReference>
<dbReference type="Proteomes" id="UP000603912">
    <property type="component" value="Unassembled WGS sequence"/>
</dbReference>
<evidence type="ECO:0000256" key="3">
    <source>
        <dbReference type="ARBA" id="ARBA00023163"/>
    </source>
</evidence>
<proteinExistence type="predicted"/>
<reference evidence="6" key="1">
    <citation type="journal article" date="2014" name="Int. J. Syst. Evol. Microbiol.">
        <title>Complete genome sequence of Corynebacterium casei LMG S-19264T (=DSM 44701T), isolated from a smear-ripened cheese.</title>
        <authorList>
            <consortium name="US DOE Joint Genome Institute (JGI-PGF)"/>
            <person name="Walter F."/>
            <person name="Albersmeier A."/>
            <person name="Kalinowski J."/>
            <person name="Ruckert C."/>
        </authorList>
    </citation>
    <scope>NUCLEOTIDE SEQUENCE</scope>
    <source>
        <strain evidence="6">CGMCC 1.12214</strain>
    </source>
</reference>
<dbReference type="InterPro" id="IPR011006">
    <property type="entry name" value="CheY-like_superfamily"/>
</dbReference>
<dbReference type="PANTHER" id="PTHR44591">
    <property type="entry name" value="STRESS RESPONSE REGULATOR PROTEIN 1"/>
    <property type="match status" value="1"/>
</dbReference>
<dbReference type="SMART" id="SM00448">
    <property type="entry name" value="REC"/>
    <property type="match status" value="1"/>
</dbReference>
<dbReference type="CDD" id="cd00156">
    <property type="entry name" value="REC"/>
    <property type="match status" value="1"/>
</dbReference>